<dbReference type="PANTHER" id="PTHR30576">
    <property type="entry name" value="COLANIC BIOSYNTHESIS UDP-GLUCOSE LIPID CARRIER TRANSFERASE"/>
    <property type="match status" value="1"/>
</dbReference>
<keyword evidence="2" id="KW-0472">Membrane</keyword>
<keyword evidence="4" id="KW-0808">Transferase</keyword>
<comment type="caution">
    <text evidence="4">The sequence shown here is derived from an EMBL/GenBank/DDBJ whole genome shotgun (WGS) entry which is preliminary data.</text>
</comment>
<proteinExistence type="inferred from homology"/>
<dbReference type="InterPro" id="IPR003362">
    <property type="entry name" value="Bact_transf"/>
</dbReference>
<dbReference type="PANTHER" id="PTHR30576:SF10">
    <property type="entry name" value="SLL5057 PROTEIN"/>
    <property type="match status" value="1"/>
</dbReference>
<keyword evidence="2" id="KW-0812">Transmembrane</keyword>
<dbReference type="EC" id="2.7.8.-" evidence="4"/>
<keyword evidence="2" id="KW-1133">Transmembrane helix</keyword>
<dbReference type="GO" id="GO:0016740">
    <property type="term" value="F:transferase activity"/>
    <property type="evidence" value="ECO:0007669"/>
    <property type="project" value="UniProtKB-KW"/>
</dbReference>
<dbReference type="EMBL" id="JARXHW010000008">
    <property type="protein sequence ID" value="MDQ8206913.1"/>
    <property type="molecule type" value="Genomic_DNA"/>
</dbReference>
<feature type="transmembrane region" description="Helical" evidence="2">
    <location>
        <begin position="44"/>
        <end position="68"/>
    </location>
</feature>
<protein>
    <submittedName>
        <fullName evidence="4">Sugar transferase</fullName>
        <ecNumber evidence="4">2.7.8.-</ecNumber>
    </submittedName>
</protein>
<organism evidence="4 5">
    <name type="scientific">Thalassobacterium maritimum</name>
    <dbReference type="NCBI Taxonomy" id="3041265"/>
    <lineage>
        <taxon>Bacteria</taxon>
        <taxon>Pseudomonadati</taxon>
        <taxon>Verrucomicrobiota</taxon>
        <taxon>Opitutia</taxon>
        <taxon>Puniceicoccales</taxon>
        <taxon>Coraliomargaritaceae</taxon>
        <taxon>Thalassobacterium</taxon>
    </lineage>
</organism>
<evidence type="ECO:0000256" key="1">
    <source>
        <dbReference type="ARBA" id="ARBA00006464"/>
    </source>
</evidence>
<sequence length="237" mass="26814">MHKESNFWAQEILSGDVEKWHRRSALKRLRWRVIIRATLGLKRLVDIVGALAAIVVSSPIFILTALAIKLDDGGPVLFKQIRVGAGGELFEIWKFRSMVLNADQIKDEILEQNEHGDSGVTFKMKDDPRITKPGKWIRKLSIDEFPQFFNVLIGNMSLVGPRPPVPREVALYGARHLRRLRAKPGITCLWQIGGRADIDFEGQVRLDLQYIHSQGFWSDLVILIKTVPAVLLGKGAY</sequence>
<evidence type="ECO:0000256" key="2">
    <source>
        <dbReference type="SAM" id="Phobius"/>
    </source>
</evidence>
<dbReference type="Pfam" id="PF02397">
    <property type="entry name" value="Bac_transf"/>
    <property type="match status" value="1"/>
</dbReference>
<dbReference type="Proteomes" id="UP001225316">
    <property type="component" value="Unassembled WGS sequence"/>
</dbReference>
<feature type="domain" description="Bacterial sugar transferase" evidence="3">
    <location>
        <begin position="42"/>
        <end position="231"/>
    </location>
</feature>
<reference evidence="4 5" key="1">
    <citation type="submission" date="2023-04" db="EMBL/GenBank/DDBJ databases">
        <title>A novel bacteria isolated from coastal sediment.</title>
        <authorList>
            <person name="Liu X.-J."/>
            <person name="Du Z.-J."/>
        </authorList>
    </citation>
    <scope>NUCLEOTIDE SEQUENCE [LARGE SCALE GENOMIC DNA]</scope>
    <source>
        <strain evidence="4 5">SDUM461003</strain>
    </source>
</reference>
<evidence type="ECO:0000259" key="3">
    <source>
        <dbReference type="Pfam" id="PF02397"/>
    </source>
</evidence>
<evidence type="ECO:0000313" key="5">
    <source>
        <dbReference type="Proteomes" id="UP001225316"/>
    </source>
</evidence>
<name>A0ABU1AS85_9BACT</name>
<evidence type="ECO:0000313" key="4">
    <source>
        <dbReference type="EMBL" id="MDQ8206913.1"/>
    </source>
</evidence>
<comment type="similarity">
    <text evidence="1">Belongs to the bacterial sugar transferase family.</text>
</comment>
<keyword evidence="5" id="KW-1185">Reference proteome</keyword>
<gene>
    <name evidence="4" type="ORF">QEH52_05295</name>
</gene>
<accession>A0ABU1AS85</accession>
<dbReference type="RefSeq" id="WP_308949051.1">
    <property type="nucleotide sequence ID" value="NZ_JARXHW010000008.1"/>
</dbReference>